<accession>A0A7R9KS14</accession>
<sequence length="464" mass="51129">MVIVVKHNDPDHQHSTPGRVSTSSSSGSSAVNTLTLDGSVECGCGRKYSTASLPMGSNELVQKLVHKKSIPEMIPAFGIMMSILSVVAFSVASVIVKIITELHSLQVLFIRCAFQVIFYMVPIIYYRHPIFGVRGHRIDLFLRAIAGTSAAIFIYQAYRLIPLGDATTIQFSSPVIVIFLAVFILHEPLTCLQVFTGIATFGGIIIIAKPEFIFGSDGYGTPDRTQGLIFSVVAACSTATVMIILRKLKTTPLPVVIIWFSGVAMAASLTTVLIVDQWRWPAGWLSYGLLVAIGVLGIADQYFMTIALHYESAGPVAITRTLNIVLAFVWDVWLLGEESDWTSVTGALVVTVCIAGLGISKWRQEKPDQFSRCTRRVFCCCCCYGNQVDTYADDSERDVLIIRKHSQPFYDSIDDKPTGSPVIPTRTPPRNESFTGKALHNDDIVVEKNIQYKYIALLYHEIIC</sequence>
<evidence type="ECO:0000256" key="5">
    <source>
        <dbReference type="SAM" id="MobiDB-lite"/>
    </source>
</evidence>
<evidence type="ECO:0000313" key="9">
    <source>
        <dbReference type="Proteomes" id="UP000759131"/>
    </source>
</evidence>
<keyword evidence="3 6" id="KW-1133">Transmembrane helix</keyword>
<protein>
    <recommendedName>
        <fullName evidence="7">EamA domain-containing protein</fullName>
    </recommendedName>
</protein>
<name>A0A7R9KS14_9ACAR</name>
<comment type="subcellular location">
    <subcellularLocation>
        <location evidence="1">Membrane</location>
        <topology evidence="1">Multi-pass membrane protein</topology>
    </subcellularLocation>
</comment>
<dbReference type="InterPro" id="IPR037185">
    <property type="entry name" value="EmrE-like"/>
</dbReference>
<reference evidence="8" key="1">
    <citation type="submission" date="2020-11" db="EMBL/GenBank/DDBJ databases">
        <authorList>
            <person name="Tran Van P."/>
        </authorList>
    </citation>
    <scope>NUCLEOTIDE SEQUENCE</scope>
</reference>
<feature type="transmembrane region" description="Helical" evidence="6">
    <location>
        <begin position="108"/>
        <end position="128"/>
    </location>
</feature>
<dbReference type="InterPro" id="IPR000620">
    <property type="entry name" value="EamA_dom"/>
</dbReference>
<keyword evidence="2 6" id="KW-0812">Transmembrane</keyword>
<feature type="domain" description="EamA" evidence="7">
    <location>
        <begin position="77"/>
        <end position="207"/>
    </location>
</feature>
<feature type="transmembrane region" description="Helical" evidence="6">
    <location>
        <begin position="284"/>
        <end position="304"/>
    </location>
</feature>
<dbReference type="GO" id="GO:0016020">
    <property type="term" value="C:membrane"/>
    <property type="evidence" value="ECO:0007669"/>
    <property type="project" value="UniProtKB-SubCell"/>
</dbReference>
<dbReference type="PANTHER" id="PTHR22911:SF6">
    <property type="entry name" value="SOLUTE CARRIER FAMILY 35 MEMBER G1"/>
    <property type="match status" value="1"/>
</dbReference>
<feature type="transmembrane region" description="Helical" evidence="6">
    <location>
        <begin position="257"/>
        <end position="278"/>
    </location>
</feature>
<dbReference type="EMBL" id="CAJPIZ010005588">
    <property type="protein sequence ID" value="CAG2108752.1"/>
    <property type="molecule type" value="Genomic_DNA"/>
</dbReference>
<keyword evidence="9" id="KW-1185">Reference proteome</keyword>
<feature type="transmembrane region" description="Helical" evidence="6">
    <location>
        <begin position="73"/>
        <end position="96"/>
    </location>
</feature>
<evidence type="ECO:0000256" key="3">
    <source>
        <dbReference type="ARBA" id="ARBA00022989"/>
    </source>
</evidence>
<organism evidence="8">
    <name type="scientific">Medioppia subpectinata</name>
    <dbReference type="NCBI Taxonomy" id="1979941"/>
    <lineage>
        <taxon>Eukaryota</taxon>
        <taxon>Metazoa</taxon>
        <taxon>Ecdysozoa</taxon>
        <taxon>Arthropoda</taxon>
        <taxon>Chelicerata</taxon>
        <taxon>Arachnida</taxon>
        <taxon>Acari</taxon>
        <taxon>Acariformes</taxon>
        <taxon>Sarcoptiformes</taxon>
        <taxon>Oribatida</taxon>
        <taxon>Brachypylina</taxon>
        <taxon>Oppioidea</taxon>
        <taxon>Oppiidae</taxon>
        <taxon>Medioppia</taxon>
    </lineage>
</organism>
<evidence type="ECO:0000259" key="7">
    <source>
        <dbReference type="Pfam" id="PF00892"/>
    </source>
</evidence>
<evidence type="ECO:0000256" key="4">
    <source>
        <dbReference type="ARBA" id="ARBA00023136"/>
    </source>
</evidence>
<gene>
    <name evidence="8" type="ORF">OSB1V03_LOCUS8744</name>
</gene>
<feature type="region of interest" description="Disordered" evidence="5">
    <location>
        <begin position="6"/>
        <end position="30"/>
    </location>
</feature>
<dbReference type="Proteomes" id="UP000759131">
    <property type="component" value="Unassembled WGS sequence"/>
</dbReference>
<feature type="transmembrane region" description="Helical" evidence="6">
    <location>
        <begin position="140"/>
        <end position="161"/>
    </location>
</feature>
<dbReference type="OrthoDB" id="8300370at2759"/>
<evidence type="ECO:0000256" key="6">
    <source>
        <dbReference type="SAM" id="Phobius"/>
    </source>
</evidence>
<feature type="domain" description="EamA" evidence="7">
    <location>
        <begin position="227"/>
        <end position="355"/>
    </location>
</feature>
<feature type="transmembrane region" description="Helical" evidence="6">
    <location>
        <begin position="167"/>
        <end position="185"/>
    </location>
</feature>
<keyword evidence="4 6" id="KW-0472">Membrane</keyword>
<dbReference type="Pfam" id="PF00892">
    <property type="entry name" value="EamA"/>
    <property type="match status" value="2"/>
</dbReference>
<dbReference type="SUPFAM" id="SSF103481">
    <property type="entry name" value="Multidrug resistance efflux transporter EmrE"/>
    <property type="match status" value="2"/>
</dbReference>
<dbReference type="PANTHER" id="PTHR22911">
    <property type="entry name" value="ACYL-MALONYL CONDENSING ENZYME-RELATED"/>
    <property type="match status" value="1"/>
</dbReference>
<evidence type="ECO:0000256" key="1">
    <source>
        <dbReference type="ARBA" id="ARBA00004141"/>
    </source>
</evidence>
<proteinExistence type="predicted"/>
<feature type="transmembrane region" description="Helical" evidence="6">
    <location>
        <begin position="228"/>
        <end position="245"/>
    </location>
</feature>
<feature type="transmembrane region" description="Helical" evidence="6">
    <location>
        <begin position="316"/>
        <end position="335"/>
    </location>
</feature>
<feature type="transmembrane region" description="Helical" evidence="6">
    <location>
        <begin position="192"/>
        <end position="208"/>
    </location>
</feature>
<evidence type="ECO:0000256" key="2">
    <source>
        <dbReference type="ARBA" id="ARBA00022692"/>
    </source>
</evidence>
<dbReference type="AlphaFoldDB" id="A0A7R9KS14"/>
<dbReference type="EMBL" id="OC860163">
    <property type="protein sequence ID" value="CAD7628322.1"/>
    <property type="molecule type" value="Genomic_DNA"/>
</dbReference>
<evidence type="ECO:0000313" key="8">
    <source>
        <dbReference type="EMBL" id="CAD7628322.1"/>
    </source>
</evidence>
<feature type="transmembrane region" description="Helical" evidence="6">
    <location>
        <begin position="341"/>
        <end position="359"/>
    </location>
</feature>